<dbReference type="Pfam" id="PF13177">
    <property type="entry name" value="DNA_pol3_delta2"/>
    <property type="match status" value="1"/>
</dbReference>
<dbReference type="InterPro" id="IPR050238">
    <property type="entry name" value="DNA_Rep/Repair_Clamp_Loader"/>
</dbReference>
<evidence type="ECO:0000256" key="1">
    <source>
        <dbReference type="ARBA" id="ARBA00022705"/>
    </source>
</evidence>
<dbReference type="Proteomes" id="UP000887574">
    <property type="component" value="Unplaced"/>
</dbReference>
<dbReference type="GO" id="GO:0003689">
    <property type="term" value="F:DNA clamp loader activity"/>
    <property type="evidence" value="ECO:0007669"/>
    <property type="project" value="TreeGrafter"/>
</dbReference>
<dbReference type="Gene3D" id="3.40.50.300">
    <property type="entry name" value="P-loop containing nucleotide triphosphate hydrolases"/>
    <property type="match status" value="1"/>
</dbReference>
<protein>
    <submittedName>
        <fullName evidence="3">Replication factor C subunit 3</fullName>
    </submittedName>
</protein>
<dbReference type="CDD" id="cd00009">
    <property type="entry name" value="AAA"/>
    <property type="match status" value="1"/>
</dbReference>
<dbReference type="Gene3D" id="1.10.8.60">
    <property type="match status" value="1"/>
</dbReference>
<dbReference type="GO" id="GO:0006261">
    <property type="term" value="P:DNA-templated DNA replication"/>
    <property type="evidence" value="ECO:0007669"/>
    <property type="project" value="TreeGrafter"/>
</dbReference>
<reference evidence="3" key="1">
    <citation type="submission" date="2022-11" db="UniProtKB">
        <authorList>
            <consortium name="WormBaseParasite"/>
        </authorList>
    </citation>
    <scope>IDENTIFICATION</scope>
</reference>
<dbReference type="GO" id="GO:0005663">
    <property type="term" value="C:DNA replication factor C complex"/>
    <property type="evidence" value="ECO:0007669"/>
    <property type="project" value="TreeGrafter"/>
</dbReference>
<name>A0A915DV19_9BILA</name>
<dbReference type="GO" id="GO:0003677">
    <property type="term" value="F:DNA binding"/>
    <property type="evidence" value="ECO:0007669"/>
    <property type="project" value="InterPro"/>
</dbReference>
<keyword evidence="2" id="KW-1185">Reference proteome</keyword>
<proteinExistence type="predicted"/>
<evidence type="ECO:0000313" key="2">
    <source>
        <dbReference type="Proteomes" id="UP000887574"/>
    </source>
</evidence>
<dbReference type="WBParaSite" id="jg23798">
    <property type="protein sequence ID" value="jg23798"/>
    <property type="gene ID" value="jg23798"/>
</dbReference>
<evidence type="ECO:0000313" key="3">
    <source>
        <dbReference type="WBParaSite" id="jg23798"/>
    </source>
</evidence>
<dbReference type="InterPro" id="IPR008921">
    <property type="entry name" value="DNA_pol3_clamp-load_cplx_C"/>
</dbReference>
<dbReference type="InterPro" id="IPR027417">
    <property type="entry name" value="P-loop_NTPase"/>
</dbReference>
<dbReference type="FunFam" id="3.40.50.300:FF:000136">
    <property type="entry name" value="Replication factor C subunit 5"/>
    <property type="match status" value="1"/>
</dbReference>
<organism evidence="2 3">
    <name type="scientific">Ditylenchus dipsaci</name>
    <dbReference type="NCBI Taxonomy" id="166011"/>
    <lineage>
        <taxon>Eukaryota</taxon>
        <taxon>Metazoa</taxon>
        <taxon>Ecdysozoa</taxon>
        <taxon>Nematoda</taxon>
        <taxon>Chromadorea</taxon>
        <taxon>Rhabditida</taxon>
        <taxon>Tylenchina</taxon>
        <taxon>Tylenchomorpha</taxon>
        <taxon>Sphaerularioidea</taxon>
        <taxon>Anguinidae</taxon>
        <taxon>Anguininae</taxon>
        <taxon>Ditylenchus</taxon>
    </lineage>
</organism>
<dbReference type="PANTHER" id="PTHR11669">
    <property type="entry name" value="REPLICATION FACTOR C / DNA POLYMERASE III GAMMA-TAU SUBUNIT"/>
    <property type="match status" value="1"/>
</dbReference>
<dbReference type="GO" id="GO:0005634">
    <property type="term" value="C:nucleus"/>
    <property type="evidence" value="ECO:0007669"/>
    <property type="project" value="TreeGrafter"/>
</dbReference>
<dbReference type="SUPFAM" id="SSF52540">
    <property type="entry name" value="P-loop containing nucleoside triphosphate hydrolases"/>
    <property type="match status" value="1"/>
</dbReference>
<dbReference type="GO" id="GO:0006281">
    <property type="term" value="P:DNA repair"/>
    <property type="evidence" value="ECO:0007669"/>
    <property type="project" value="TreeGrafter"/>
</dbReference>
<dbReference type="Pfam" id="PF22534">
    <property type="entry name" value="RFC_C"/>
    <property type="match status" value="1"/>
</dbReference>
<dbReference type="Pfam" id="PF21960">
    <property type="entry name" value="RCF1-5-like_lid"/>
    <property type="match status" value="1"/>
</dbReference>
<sequence length="347" mass="39202">MSLWVDKYRPRDLSKLSYHVDQGRRLAEMVEAGDFPHLLFCGPSGSGKRTRIHCLLKKLYGRGAENVRLETHDFQTNAGKKLQIYVVNSNYHIELTPSDVGMYDRIVVQEIIKEMAGVQQINKAAQKAFKVVVLMEAENLSKDAQHALRRTMEKYASTCKIILCCESSSRIIDPLRSRCMVIRVPAPSQDEIKDCLNIVCAKENVNLSEKMMEKIVDKADGNVRRALLLLEGTVSQHGSTLDNQPVLEPEWESYLRETAKIVVSKPTSAGILEVRQRFYEMILRCIPTSVIFVNLTEHLIKLCDPSIVGNVISAAAKFEHSSKLGSKEIYHLEAFVATFMDLTMSKK</sequence>
<dbReference type="SUPFAM" id="SSF48019">
    <property type="entry name" value="post-AAA+ oligomerization domain-like"/>
    <property type="match status" value="1"/>
</dbReference>
<keyword evidence="1" id="KW-0235">DNA replication</keyword>
<accession>A0A915DV19</accession>
<dbReference type="PANTHER" id="PTHR11669:SF1">
    <property type="entry name" value="REPLICATION FACTOR C SUBUNIT 3"/>
    <property type="match status" value="1"/>
</dbReference>
<dbReference type="AlphaFoldDB" id="A0A915DV19"/>
<dbReference type="Gene3D" id="1.20.272.10">
    <property type="match status" value="1"/>
</dbReference>